<evidence type="ECO:0000313" key="2">
    <source>
        <dbReference type="Proteomes" id="UP001153331"/>
    </source>
</evidence>
<protein>
    <submittedName>
        <fullName evidence="1">Uncharacterized protein</fullName>
    </submittedName>
</protein>
<comment type="caution">
    <text evidence="1">The sequence shown here is derived from an EMBL/GenBank/DDBJ whole genome shotgun (WGS) entry which is preliminary data.</text>
</comment>
<proteinExistence type="predicted"/>
<evidence type="ECO:0000313" key="1">
    <source>
        <dbReference type="EMBL" id="KAJ8112013.1"/>
    </source>
</evidence>
<gene>
    <name evidence="1" type="ORF">OPT61_g5524</name>
</gene>
<keyword evidence="2" id="KW-1185">Reference proteome</keyword>
<name>A0ACC2IA30_9PLEO</name>
<dbReference type="Proteomes" id="UP001153331">
    <property type="component" value="Unassembled WGS sequence"/>
</dbReference>
<organism evidence="1 2">
    <name type="scientific">Boeremia exigua</name>
    <dbReference type="NCBI Taxonomy" id="749465"/>
    <lineage>
        <taxon>Eukaryota</taxon>
        <taxon>Fungi</taxon>
        <taxon>Dikarya</taxon>
        <taxon>Ascomycota</taxon>
        <taxon>Pezizomycotina</taxon>
        <taxon>Dothideomycetes</taxon>
        <taxon>Pleosporomycetidae</taxon>
        <taxon>Pleosporales</taxon>
        <taxon>Pleosporineae</taxon>
        <taxon>Didymellaceae</taxon>
        <taxon>Boeremia</taxon>
    </lineage>
</organism>
<reference evidence="1" key="1">
    <citation type="submission" date="2022-11" db="EMBL/GenBank/DDBJ databases">
        <title>Genome Sequence of Boeremia exigua.</title>
        <authorList>
            <person name="Buettner E."/>
        </authorList>
    </citation>
    <scope>NUCLEOTIDE SEQUENCE</scope>
    <source>
        <strain evidence="1">CU02</strain>
    </source>
</reference>
<accession>A0ACC2IA30</accession>
<sequence>MSNEDVTGAQFLNYPTPTAREAPYKSPPVAKNPVIKGTPLNYLGSLVAAVPGLPYLLWSNAGFSSLRSCTELDGVDPRYDPTVIPVSTSSDTAPILPDNVNELRVTPTNANDRFYTVADYHNAYKNGTHTPTDVVETLLPLIRRDVAQRTRHSTSFMPSQIELVRQAAEASTRRWKAGKPLGILDGVPFAVKDDLEVKGYKRYIGTSHDYTNGRENEAETSWCVKKVEEQGAVLVGKLNMHELGMDTTNNNPIWGTPLNPYHERYYTGGSSGGAASAVAAGLVPFAIGSDGGGSVRIPSNYCGLYGLKTSHNRVSTAPMANAGKSVTVRGPLASSMTDLEVSYRVLAQPDPSNYPSSEFSAPRAFTGHRNKVLGIYKPWFDRADPPVQEACHSALQYMQSELGYQVVDISIPLLHQGQLAHAMTILAEGAAGHKTSIYELTPANRILMSVARQTPATDFLLAQRVRNIIMEHLAYLFKKHPGLIIVTPTTPNAGWPIEEADLAHGMTNANMQLKNMEYVWLANFTGVPCIQFPVGYVDGVQGKGKGKVPIGLSGQGEWGSEDALIEFGFDGEKWLHEGYAGGKLRPEAFDDDALVGSSSFAIEDAQAEQLIKLYSALSFFPSALHMRNMSSIDDLFKSHNGTKRKLENPIEADPSQAYKSAKLQGSSDVKRSAQVEDDEDEDEAGPALPPDSEGEEPGDDEEGRFFGGGLDENAKDAMDFLDAQDGEDAIREEKYDVAWVRKLGRDFEKKVNKNASLRAKYESDPTKFMESEGDLDDGIKDLSILSEHAELYEEFAKSTAATKLVELLAHENTDIAIAAIEIISELTDEDVAAEQEQWDVLVAAFLEADLLSLLISNFSRFDETDSTDASGVYHSLSVLENLLSQPSNTDMIGKEKALRTWLLDRIQKPEKPTTQNKQYASEILSILTQSSRPNRTLIAEANGVEIFLTNLATYRRDDPEKDSDEEEYMENLFNCLTSLVEEPIGKTKFLEAEGAELCLLLVRDGKTSKSRALKVLDYACGYAETPISNGTNADDAPTPTHVAVCEKIVEARGLKPLFSTFMKTKRPDPSQTEHILGIFSSLLRSLPGNSDSRFRLLAKFLEKDFAKISKLITLRREYVTKLSVFDKSLDGRKKGLTAEEREELEVENTPLRLSEGLYALQRIDATLAWLVAEDEGAKTAIVKGLAETDETLKDVGKTLQAQLDGVLEVEAAEREVLEALVGFLLRTLEVSTCNTVPVDVAKRRV</sequence>
<dbReference type="EMBL" id="JAPHNI010000358">
    <property type="protein sequence ID" value="KAJ8112013.1"/>
    <property type="molecule type" value="Genomic_DNA"/>
</dbReference>